<dbReference type="InterPro" id="IPR052891">
    <property type="entry name" value="DNA-3mA_glycosylase"/>
</dbReference>
<keyword evidence="2" id="KW-1185">Reference proteome</keyword>
<reference evidence="1 2" key="1">
    <citation type="journal article" date="2019" name="Sci. Rep.">
        <title>Sulfobacillus thermotolerans: new insights into resistance and metabolic capacities of acidophilic chemolithotrophs.</title>
        <authorList>
            <person name="Panyushkina A.E."/>
            <person name="Babenko V.V."/>
            <person name="Nikitina A.S."/>
            <person name="Selezneva O.V."/>
            <person name="Tsaplina I.A."/>
            <person name="Letarova M.A."/>
            <person name="Kostryukova E.S."/>
            <person name="Letarov A.V."/>
        </authorList>
    </citation>
    <scope>NUCLEOTIDE SEQUENCE [LARGE SCALE GENOMIC DNA]</scope>
    <source>
        <strain evidence="1 2">Kr1</strain>
    </source>
</reference>
<dbReference type="InterPro" id="IPR011257">
    <property type="entry name" value="DNA_glycosylase"/>
</dbReference>
<dbReference type="Pfam" id="PF03352">
    <property type="entry name" value="Adenine_glyco"/>
    <property type="match status" value="1"/>
</dbReference>
<evidence type="ECO:0000313" key="2">
    <source>
        <dbReference type="Proteomes" id="UP000325292"/>
    </source>
</evidence>
<dbReference type="EMBL" id="CP019454">
    <property type="protein sequence ID" value="AUW93891.1"/>
    <property type="molecule type" value="Genomic_DNA"/>
</dbReference>
<evidence type="ECO:0000313" key="1">
    <source>
        <dbReference type="EMBL" id="AUW93891.1"/>
    </source>
</evidence>
<dbReference type="PANTHER" id="PTHR30037">
    <property type="entry name" value="DNA-3-METHYLADENINE GLYCOSYLASE 1"/>
    <property type="match status" value="1"/>
</dbReference>
<dbReference type="Proteomes" id="UP000325292">
    <property type="component" value="Chromosome"/>
</dbReference>
<sequence>MAGCGWEGTDPLYRQYHDTEWGVPVLDDTRLFEFIVLESAQAGLSWLTILRKRSGYRQAFDYFDPKVVATWSAQDIVKRVANPAIIRNHAKITAAVTNAQAFLRIQQEWGSFARYLWHFAGNRPEIHHYTTRSEVPSTSSLSNRLAGDLKQRGFRFFGPTICYAFCQATGVVMDHLVTCDRYSTLSTPLPRLFFSD</sequence>
<dbReference type="Gene3D" id="1.10.340.30">
    <property type="entry name" value="Hypothetical protein, domain 2"/>
    <property type="match status" value="1"/>
</dbReference>
<proteinExistence type="predicted"/>
<gene>
    <name evidence="1" type="ORF">BXT84_07985</name>
</gene>
<dbReference type="SUPFAM" id="SSF48150">
    <property type="entry name" value="DNA-glycosylase"/>
    <property type="match status" value="1"/>
</dbReference>
<dbReference type="PANTHER" id="PTHR30037:SF4">
    <property type="entry name" value="DNA-3-METHYLADENINE GLYCOSYLASE I"/>
    <property type="match status" value="1"/>
</dbReference>
<organism evidence="1 2">
    <name type="scientific">Sulfobacillus thermotolerans</name>
    <dbReference type="NCBI Taxonomy" id="338644"/>
    <lineage>
        <taxon>Bacteria</taxon>
        <taxon>Bacillati</taxon>
        <taxon>Bacillota</taxon>
        <taxon>Clostridia</taxon>
        <taxon>Eubacteriales</taxon>
        <taxon>Clostridiales Family XVII. Incertae Sedis</taxon>
        <taxon>Sulfobacillus</taxon>
    </lineage>
</organism>
<name>A0ABN5H1G5_9FIRM</name>
<accession>A0ABN5H1G5</accession>
<dbReference type="InterPro" id="IPR005019">
    <property type="entry name" value="Adenine_glyco"/>
</dbReference>
<protein>
    <submittedName>
        <fullName evidence="1">DNA-3-methyladenine glycosylase</fullName>
    </submittedName>
</protein>